<reference evidence="7 8" key="1">
    <citation type="journal article" date="2011" name="Science">
        <title>The Selaginella genome identifies genetic changes associated with the evolution of vascular plants.</title>
        <authorList>
            <person name="Banks J.A."/>
            <person name="Nishiyama T."/>
            <person name="Hasebe M."/>
            <person name="Bowman J.L."/>
            <person name="Gribskov M."/>
            <person name="dePamphilis C."/>
            <person name="Albert V.A."/>
            <person name="Aono N."/>
            <person name="Aoyama T."/>
            <person name="Ambrose B.A."/>
            <person name="Ashton N.W."/>
            <person name="Axtell M.J."/>
            <person name="Barker E."/>
            <person name="Barker M.S."/>
            <person name="Bennetzen J.L."/>
            <person name="Bonawitz N.D."/>
            <person name="Chapple C."/>
            <person name="Cheng C."/>
            <person name="Correa L.G."/>
            <person name="Dacre M."/>
            <person name="DeBarry J."/>
            <person name="Dreyer I."/>
            <person name="Elias M."/>
            <person name="Engstrom E.M."/>
            <person name="Estelle M."/>
            <person name="Feng L."/>
            <person name="Finet C."/>
            <person name="Floyd S.K."/>
            <person name="Frommer W.B."/>
            <person name="Fujita T."/>
            <person name="Gramzow L."/>
            <person name="Gutensohn M."/>
            <person name="Harholt J."/>
            <person name="Hattori M."/>
            <person name="Heyl A."/>
            <person name="Hirai T."/>
            <person name="Hiwatashi Y."/>
            <person name="Ishikawa M."/>
            <person name="Iwata M."/>
            <person name="Karol K.G."/>
            <person name="Koehler B."/>
            <person name="Kolukisaoglu U."/>
            <person name="Kubo M."/>
            <person name="Kurata T."/>
            <person name="Lalonde S."/>
            <person name="Li K."/>
            <person name="Li Y."/>
            <person name="Litt A."/>
            <person name="Lyons E."/>
            <person name="Manning G."/>
            <person name="Maruyama T."/>
            <person name="Michael T.P."/>
            <person name="Mikami K."/>
            <person name="Miyazaki S."/>
            <person name="Morinaga S."/>
            <person name="Murata T."/>
            <person name="Mueller-Roeber B."/>
            <person name="Nelson D.R."/>
            <person name="Obara M."/>
            <person name="Oguri Y."/>
            <person name="Olmstead R.G."/>
            <person name="Onodera N."/>
            <person name="Petersen B.L."/>
            <person name="Pils B."/>
            <person name="Prigge M."/>
            <person name="Rensing S.A."/>
            <person name="Riano-Pachon D.M."/>
            <person name="Roberts A.W."/>
            <person name="Sato Y."/>
            <person name="Scheller H.V."/>
            <person name="Schulz B."/>
            <person name="Schulz C."/>
            <person name="Shakirov E.V."/>
            <person name="Shibagaki N."/>
            <person name="Shinohara N."/>
            <person name="Shippen D.E."/>
            <person name="Soerensen I."/>
            <person name="Sotooka R."/>
            <person name="Sugimoto N."/>
            <person name="Sugita M."/>
            <person name="Sumikawa N."/>
            <person name="Tanurdzic M."/>
            <person name="Theissen G."/>
            <person name="Ulvskov P."/>
            <person name="Wakazuki S."/>
            <person name="Weng J.K."/>
            <person name="Willats W.W."/>
            <person name="Wipf D."/>
            <person name="Wolf P.G."/>
            <person name="Yang L."/>
            <person name="Zimmer A.D."/>
            <person name="Zhu Q."/>
            <person name="Mitros T."/>
            <person name="Hellsten U."/>
            <person name="Loque D."/>
            <person name="Otillar R."/>
            <person name="Salamov A."/>
            <person name="Schmutz J."/>
            <person name="Shapiro H."/>
            <person name="Lindquist E."/>
            <person name="Lucas S."/>
            <person name="Rokhsar D."/>
            <person name="Grigoriev I.V."/>
        </authorList>
    </citation>
    <scope>NUCLEOTIDE SEQUENCE [LARGE SCALE GENOMIC DNA]</scope>
</reference>
<dbReference type="PANTHER" id="PTHR24296">
    <property type="entry name" value="CYTOCHROME P450"/>
    <property type="match status" value="1"/>
</dbReference>
<dbReference type="PRINTS" id="PR00385">
    <property type="entry name" value="P450"/>
</dbReference>
<keyword evidence="5" id="KW-0349">Heme</keyword>
<evidence type="ECO:0000256" key="5">
    <source>
        <dbReference type="PIRSR" id="PIRSR602401-1"/>
    </source>
</evidence>
<keyword evidence="6" id="KW-0732">Signal</keyword>
<dbReference type="STRING" id="88036.D8QWF4"/>
<evidence type="ECO:0000256" key="6">
    <source>
        <dbReference type="SAM" id="SignalP"/>
    </source>
</evidence>
<dbReference type="Gene3D" id="1.10.630.10">
    <property type="entry name" value="Cytochrome P450"/>
    <property type="match status" value="1"/>
</dbReference>
<dbReference type="HOGENOM" id="CLU_001570_27_2_1"/>
<comment type="cofactor">
    <cofactor evidence="5">
        <name>heme</name>
        <dbReference type="ChEBI" id="CHEBI:30413"/>
    </cofactor>
</comment>
<evidence type="ECO:0000256" key="1">
    <source>
        <dbReference type="ARBA" id="ARBA00010617"/>
    </source>
</evidence>
<dbReference type="Gramene" id="EFJ35222">
    <property type="protein sequence ID" value="EFJ35222"/>
    <property type="gene ID" value="SELMODRAFT_80855"/>
</dbReference>
<protein>
    <submittedName>
        <fullName evidence="7">Uncharacterized protein CYP704B14</fullName>
    </submittedName>
</protein>
<dbReference type="CDD" id="cd11064">
    <property type="entry name" value="CYP86A"/>
    <property type="match status" value="1"/>
</dbReference>
<comment type="similarity">
    <text evidence="1">Belongs to the cytochrome P450 family.</text>
</comment>
<keyword evidence="4 5" id="KW-0408">Iron</keyword>
<name>D8QWF4_SELML</name>
<dbReference type="InParanoid" id="D8QWF4"/>
<evidence type="ECO:0000313" key="7">
    <source>
        <dbReference type="EMBL" id="EFJ35222.1"/>
    </source>
</evidence>
<dbReference type="AlphaFoldDB" id="D8QWF4"/>
<evidence type="ECO:0000256" key="3">
    <source>
        <dbReference type="ARBA" id="ARBA00023002"/>
    </source>
</evidence>
<dbReference type="GO" id="GO:0020037">
    <property type="term" value="F:heme binding"/>
    <property type="evidence" value="ECO:0007669"/>
    <property type="project" value="InterPro"/>
</dbReference>
<dbReference type="GO" id="GO:0005506">
    <property type="term" value="F:iron ion binding"/>
    <property type="evidence" value="ECO:0007669"/>
    <property type="project" value="InterPro"/>
</dbReference>
<evidence type="ECO:0000256" key="4">
    <source>
        <dbReference type="ARBA" id="ARBA00023004"/>
    </source>
</evidence>
<dbReference type="Proteomes" id="UP000001514">
    <property type="component" value="Unassembled WGS sequence"/>
</dbReference>
<dbReference type="KEGG" id="smo:SELMODRAFT_80855"/>
<dbReference type="InterPro" id="IPR036396">
    <property type="entry name" value="Cyt_P450_sf"/>
</dbReference>
<accession>D8QWF4</accession>
<evidence type="ECO:0000313" key="8">
    <source>
        <dbReference type="Proteomes" id="UP000001514"/>
    </source>
</evidence>
<proteinExistence type="inferred from homology"/>
<dbReference type="GO" id="GO:0004497">
    <property type="term" value="F:monooxygenase activity"/>
    <property type="evidence" value="ECO:0007669"/>
    <property type="project" value="InterPro"/>
</dbReference>
<feature type="binding site" description="axial binding residue" evidence="5">
    <location>
        <position position="452"/>
    </location>
    <ligand>
        <name>heme</name>
        <dbReference type="ChEBI" id="CHEBI:30413"/>
    </ligand>
    <ligandPart>
        <name>Fe</name>
        <dbReference type="ChEBI" id="CHEBI:18248"/>
    </ligandPart>
</feature>
<dbReference type="SUPFAM" id="SSF48264">
    <property type="entry name" value="Cytochrome P450"/>
    <property type="match status" value="1"/>
</dbReference>
<organism evidence="8">
    <name type="scientific">Selaginella moellendorffii</name>
    <name type="common">Spikemoss</name>
    <dbReference type="NCBI Taxonomy" id="88036"/>
    <lineage>
        <taxon>Eukaryota</taxon>
        <taxon>Viridiplantae</taxon>
        <taxon>Streptophyta</taxon>
        <taxon>Embryophyta</taxon>
        <taxon>Tracheophyta</taxon>
        <taxon>Lycopodiopsida</taxon>
        <taxon>Selaginellales</taxon>
        <taxon>Selaginellaceae</taxon>
        <taxon>Selaginella</taxon>
    </lineage>
</organism>
<dbReference type="InterPro" id="IPR001128">
    <property type="entry name" value="Cyt_P450"/>
</dbReference>
<keyword evidence="8" id="KW-1185">Reference proteome</keyword>
<sequence>MLELLGLLLLLLLALLSIHRFSRGGGRDGGLPLIGHTVEILANYHRIFDLLLEKFQSQGTSTVPLWIPGQSYVFTVDPANVEYILKTRFQNFPKGERFREKFQPLLGGGIFNADGAAWKSQRKAASFEFASRVLREWSGSVFRDHALELARILPGNAGKKDLSLLPRDLFQRMTLDTICSLGFGVRLGLLSPTLPHNDFAAACDRCNAIVSFRFADPFWKLKRLLRIGEERDLPKNLATVDEFTYNIIRKRRIQLSKENEDLRKDLLSRFMLLDESSSDVYLRDMVLNFVMAGRDTTAATLSYFIYMVASHPDCQGRVHSELLDFERSSRQHPGHDDDPSSIESFASLLTLEALAKLPYLHAAVNETLRLYPTLPLNFKGVASDDVLPDGTRVRRGEIVSYAAYCMGRMESLWGPDAADFRPERWRTADGSNWDFNPSPFKFIAFQAGPRVCLGKDSAYLQIKITAALLCRFFEFRLVPNQTFHYRVMATISLASGIKVVPLKR</sequence>
<gene>
    <name evidence="7" type="primary">CYP704B14</name>
    <name evidence="7" type="ORF">SELMODRAFT_80855</name>
</gene>
<dbReference type="GO" id="GO:0016705">
    <property type="term" value="F:oxidoreductase activity, acting on paired donors, with incorporation or reduction of molecular oxygen"/>
    <property type="evidence" value="ECO:0007669"/>
    <property type="project" value="InterPro"/>
</dbReference>
<keyword evidence="3" id="KW-0560">Oxidoreductase</keyword>
<feature type="signal peptide" evidence="6">
    <location>
        <begin position="1"/>
        <end position="24"/>
    </location>
</feature>
<keyword evidence="2 5" id="KW-0479">Metal-binding</keyword>
<dbReference type="eggNOG" id="KOG0157">
    <property type="taxonomic scope" value="Eukaryota"/>
</dbReference>
<dbReference type="Pfam" id="PF00067">
    <property type="entry name" value="p450"/>
    <property type="match status" value="1"/>
</dbReference>
<dbReference type="PRINTS" id="PR00463">
    <property type="entry name" value="EP450I"/>
</dbReference>
<evidence type="ECO:0000256" key="2">
    <source>
        <dbReference type="ARBA" id="ARBA00022723"/>
    </source>
</evidence>
<dbReference type="InterPro" id="IPR002401">
    <property type="entry name" value="Cyt_P450_E_grp-I"/>
</dbReference>
<feature type="chain" id="PRO_5003121305" evidence="6">
    <location>
        <begin position="25"/>
        <end position="504"/>
    </location>
</feature>
<dbReference type="EMBL" id="GL377568">
    <property type="protein sequence ID" value="EFJ35222.1"/>
    <property type="molecule type" value="Genomic_DNA"/>
</dbReference>